<dbReference type="PANTHER" id="PTHR23242:SF9">
    <property type="entry name" value="TRANSCRIPTION FACTOR HOXA13"/>
    <property type="match status" value="1"/>
</dbReference>
<dbReference type="EMBL" id="ML977162">
    <property type="protein sequence ID" value="KAF1985493.1"/>
    <property type="molecule type" value="Genomic_DNA"/>
</dbReference>
<keyword evidence="2" id="KW-1133">Transmembrane helix</keyword>
<dbReference type="PANTHER" id="PTHR23242">
    <property type="entry name" value="TRANSCRIPTION FACTOR HOXA13"/>
    <property type="match status" value="1"/>
</dbReference>
<feature type="transmembrane region" description="Helical" evidence="2">
    <location>
        <begin position="42"/>
        <end position="64"/>
    </location>
</feature>
<feature type="region of interest" description="Disordered" evidence="1">
    <location>
        <begin position="319"/>
        <end position="342"/>
    </location>
</feature>
<dbReference type="OrthoDB" id="3260408at2759"/>
<feature type="compositionally biased region" description="Low complexity" evidence="1">
    <location>
        <begin position="319"/>
        <end position="338"/>
    </location>
</feature>
<evidence type="ECO:0000256" key="2">
    <source>
        <dbReference type="SAM" id="Phobius"/>
    </source>
</evidence>
<proteinExistence type="predicted"/>
<accession>A0A6G1GX10</accession>
<evidence type="ECO:0000256" key="1">
    <source>
        <dbReference type="SAM" id="MobiDB-lite"/>
    </source>
</evidence>
<protein>
    <submittedName>
        <fullName evidence="3">Uncharacterized protein</fullName>
    </submittedName>
</protein>
<evidence type="ECO:0000313" key="4">
    <source>
        <dbReference type="Proteomes" id="UP000800041"/>
    </source>
</evidence>
<reference evidence="3" key="1">
    <citation type="journal article" date="2020" name="Stud. Mycol.">
        <title>101 Dothideomycetes genomes: a test case for predicting lifestyles and emergence of pathogens.</title>
        <authorList>
            <person name="Haridas S."/>
            <person name="Albert R."/>
            <person name="Binder M."/>
            <person name="Bloem J."/>
            <person name="Labutti K."/>
            <person name="Salamov A."/>
            <person name="Andreopoulos B."/>
            <person name="Baker S."/>
            <person name="Barry K."/>
            <person name="Bills G."/>
            <person name="Bluhm B."/>
            <person name="Cannon C."/>
            <person name="Castanera R."/>
            <person name="Culley D."/>
            <person name="Daum C."/>
            <person name="Ezra D."/>
            <person name="Gonzalez J."/>
            <person name="Henrissat B."/>
            <person name="Kuo A."/>
            <person name="Liang C."/>
            <person name="Lipzen A."/>
            <person name="Lutzoni F."/>
            <person name="Magnuson J."/>
            <person name="Mondo S."/>
            <person name="Nolan M."/>
            <person name="Ohm R."/>
            <person name="Pangilinan J."/>
            <person name="Park H.-J."/>
            <person name="Ramirez L."/>
            <person name="Alfaro M."/>
            <person name="Sun H."/>
            <person name="Tritt A."/>
            <person name="Yoshinaga Y."/>
            <person name="Zwiers L.-H."/>
            <person name="Turgeon B."/>
            <person name="Goodwin S."/>
            <person name="Spatafora J."/>
            <person name="Crous P."/>
            <person name="Grigoriev I."/>
        </authorList>
    </citation>
    <scope>NUCLEOTIDE SEQUENCE</scope>
    <source>
        <strain evidence="3">CBS 113979</strain>
    </source>
</reference>
<name>A0A6G1GX10_9PEZI</name>
<gene>
    <name evidence="3" type="ORF">K402DRAFT_413323</name>
</gene>
<dbReference type="Proteomes" id="UP000800041">
    <property type="component" value="Unassembled WGS sequence"/>
</dbReference>
<keyword evidence="4" id="KW-1185">Reference proteome</keyword>
<keyword evidence="2" id="KW-0472">Membrane</keyword>
<evidence type="ECO:0000313" key="3">
    <source>
        <dbReference type="EMBL" id="KAF1985493.1"/>
    </source>
</evidence>
<sequence>MAAQTNGRLKKPQSEPNGHVVSSVDARRPTTTSRKSKPKRSLVGASASMAARALFWYSLFTAVFRCPSTLSELNDASPKLCQPYLTAKSHASPYFTPYYNTYVASYVEQARPHAEKFSDQVYTPAANFASKNYETYAAPQISKAQQYTEKEWARTAQPQVDAAQIKAKALYDVHLARYLNQAWSSLGPYFFKIQPSIVDAYQTHLRPAYESALPYGRQVYGYGQQGYLYGHHATVNVIFPYVRSAQRSTQTFLNRSVLPWIKIIYGENVEPQLMKISERLGRYKDGKKLEAAAESIDHAPIESSASSDASSLSSSIATSTSETSSSASTTSSTSATNSVGSDAEVREKIASDLKNWQEKFAVAADKGAEDLKERVKDITHHQADSQAKAVGQSLVVRLEETVHSRIASVKKDINKTVRGLTESADSAEIESANDKVIASIRSAGIAIKDRAQAVRTWKEKYDHETVSLVKAASDSTLDVIDNIRDLGLQEIGMRWAWMEGVTYKDWSKYHALKKTFDEWRDEVEAVAMQHEGLTAAKQKGEQVEEKAMSVAQDAAKELGRLKDVAKWKLHAQDSTDDFSSKALPAGAVKGARQVIADIKDAVSPGTNPSQPGSMDSIIASASESATDISSKASEALVREQTGAFENAASQVSDRALGSKTPAVERASSSMASAADAASGAAENALTQASESHNSVASDISAAMGSAASGAQSVVSAPKFKKDQVSENINGTPAPPPESVLSDASGKFKSVSSKASEAIPHEEVKTAAKKVWGGAQAQFVDAKQVILDDIADDDDDDDDATYSEKIQHMADQAGDQVEVLTSAIMDAIRRPTSTQGTLASVTSLASEEFERAMSAASEVLYGTKQGTVESISSAASDRYAAAVAAASQAIYGTTPAGVAGMFSAPTQGALESMSSVASSKLSEGLSAASAQYTSAKVAVGAQPPPAHQQYLAEAQRRYYEGIGVAHARYSEFLDAASTAVYGTPTLAYQSVIGTASSAIVGTPQPAYESILSVAKSKYSDTVSEASVHLEAIKEMATSLVSMTGTKGQTVPTSLMESASSSWESIMSEASASLAGASSKASAAIYGTSTGKLESAASAVSENIEHAALLASSSVLGSETPWAESVASQASQNWESLVSKASEQVYGQPTPWHESVWSEAGGYGAQATEAAASQYSAVQALISDLVIGKEPDFTESVMSRFQSAYSTGYPAMASSASSYASEAYASAASVVQSVFTPPPTIEAILESASDQLDAAVSAASLQFYGSEKGTVEQATEAAGSMYSSAAAKASEAVYGTPAGYAEQAQNSFDSALSSAQNAISVAIYGTPTGTVEAAGSTAASVCSSVSSVAGEQLGKAGDAIGESYDAAASMVSSVIYGPEQGAVDSASSRLAAAVESAKAKMAQFAEDAGERASEGYEKAKKTVGEVVDRVRDEL</sequence>
<organism evidence="3 4">
    <name type="scientific">Aulographum hederae CBS 113979</name>
    <dbReference type="NCBI Taxonomy" id="1176131"/>
    <lineage>
        <taxon>Eukaryota</taxon>
        <taxon>Fungi</taxon>
        <taxon>Dikarya</taxon>
        <taxon>Ascomycota</taxon>
        <taxon>Pezizomycotina</taxon>
        <taxon>Dothideomycetes</taxon>
        <taxon>Pleosporomycetidae</taxon>
        <taxon>Aulographales</taxon>
        <taxon>Aulographaceae</taxon>
    </lineage>
</organism>
<feature type="region of interest" description="Disordered" evidence="1">
    <location>
        <begin position="1"/>
        <end position="42"/>
    </location>
</feature>
<keyword evidence="2" id="KW-0812">Transmembrane</keyword>
<feature type="region of interest" description="Disordered" evidence="1">
    <location>
        <begin position="648"/>
        <end position="670"/>
    </location>
</feature>